<proteinExistence type="predicted"/>
<gene>
    <name evidence="7" type="ORF">COV74_04685</name>
</gene>
<dbReference type="Pfam" id="PF12679">
    <property type="entry name" value="ABC2_membrane_2"/>
    <property type="match status" value="1"/>
</dbReference>
<feature type="transmembrane region" description="Helical" evidence="6">
    <location>
        <begin position="21"/>
        <end position="41"/>
    </location>
</feature>
<evidence type="ECO:0000256" key="5">
    <source>
        <dbReference type="ARBA" id="ARBA00023136"/>
    </source>
</evidence>
<accession>A0A2H0LQ49</accession>
<protein>
    <recommendedName>
        <fullName evidence="9">ABC transporter permease</fullName>
    </recommendedName>
</protein>
<feature type="transmembrane region" description="Helical" evidence="6">
    <location>
        <begin position="149"/>
        <end position="169"/>
    </location>
</feature>
<dbReference type="GO" id="GO:0140359">
    <property type="term" value="F:ABC-type transporter activity"/>
    <property type="evidence" value="ECO:0007669"/>
    <property type="project" value="InterPro"/>
</dbReference>
<organism evidence="7 8">
    <name type="scientific">Candidatus Abzuiibacterium crystallinum</name>
    <dbReference type="NCBI Taxonomy" id="1974748"/>
    <lineage>
        <taxon>Bacteria</taxon>
        <taxon>Pseudomonadati</taxon>
        <taxon>Candidatus Omnitrophota</taxon>
        <taxon>Candidatus Abzuiibacterium</taxon>
    </lineage>
</organism>
<keyword evidence="4 6" id="KW-1133">Transmembrane helix</keyword>
<comment type="subcellular location">
    <subcellularLocation>
        <location evidence="1">Cell membrane</location>
        <topology evidence="1">Multi-pass membrane protein</topology>
    </subcellularLocation>
</comment>
<feature type="transmembrane region" description="Helical" evidence="6">
    <location>
        <begin position="119"/>
        <end position="143"/>
    </location>
</feature>
<dbReference type="AlphaFoldDB" id="A0A2H0LQ49"/>
<keyword evidence="3 6" id="KW-0812">Transmembrane</keyword>
<dbReference type="PANTHER" id="PTHR30294:SF29">
    <property type="entry name" value="MULTIDRUG ABC TRANSPORTER PERMEASE YBHS-RELATED"/>
    <property type="match status" value="1"/>
</dbReference>
<name>A0A2H0LQ49_9BACT</name>
<dbReference type="GO" id="GO:0005886">
    <property type="term" value="C:plasma membrane"/>
    <property type="evidence" value="ECO:0007669"/>
    <property type="project" value="UniProtKB-SubCell"/>
</dbReference>
<dbReference type="Proteomes" id="UP000230859">
    <property type="component" value="Unassembled WGS sequence"/>
</dbReference>
<feature type="transmembrane region" description="Helical" evidence="6">
    <location>
        <begin position="234"/>
        <end position="252"/>
    </location>
</feature>
<comment type="caution">
    <text evidence="7">The sequence shown here is derived from an EMBL/GenBank/DDBJ whole genome shotgun (WGS) entry which is preliminary data.</text>
</comment>
<sequence length="259" mass="29527">MNALIAILRKEINSTFHVFSIYLILGFFALISGFFFFANLVDFHAVSNQFLDHSSDMVSLPMNFTQAVITPFFMNLSLILLLMIPLITMKSFSEERKLGTFELLLTYPVSDFQIVAAKFLNLAIILCLMLLPPGILFTVFFHVKGGVDVAVFLVAYVGVFLFGFMMISLGMLMSSLTDSQVVSAVATFLILMVFWVIGWISDWIHPGLSRWIKELWVVENMRDLTRGVLDTKHIAFFVVTTCFFFFMTIVSLESRTWKK</sequence>
<evidence type="ECO:0000256" key="3">
    <source>
        <dbReference type="ARBA" id="ARBA00022692"/>
    </source>
</evidence>
<feature type="transmembrane region" description="Helical" evidence="6">
    <location>
        <begin position="181"/>
        <end position="201"/>
    </location>
</feature>
<dbReference type="PANTHER" id="PTHR30294">
    <property type="entry name" value="MEMBRANE COMPONENT OF ABC TRANSPORTER YHHJ-RELATED"/>
    <property type="match status" value="1"/>
</dbReference>
<feature type="transmembrane region" description="Helical" evidence="6">
    <location>
        <begin position="64"/>
        <end position="87"/>
    </location>
</feature>
<reference evidence="7 8" key="1">
    <citation type="submission" date="2017-09" db="EMBL/GenBank/DDBJ databases">
        <title>Depth-based differentiation of microbial function through sediment-hosted aquifers and enrichment of novel symbionts in the deep terrestrial subsurface.</title>
        <authorList>
            <person name="Probst A.J."/>
            <person name="Ladd B."/>
            <person name="Jarett J.K."/>
            <person name="Geller-Mcgrath D.E."/>
            <person name="Sieber C.M."/>
            <person name="Emerson J.B."/>
            <person name="Anantharaman K."/>
            <person name="Thomas B.C."/>
            <person name="Malmstrom R."/>
            <person name="Stieglmeier M."/>
            <person name="Klingl A."/>
            <person name="Woyke T."/>
            <person name="Ryan C.M."/>
            <person name="Banfield J.F."/>
        </authorList>
    </citation>
    <scope>NUCLEOTIDE SEQUENCE [LARGE SCALE GENOMIC DNA]</scope>
    <source>
        <strain evidence="7">CG11_big_fil_rev_8_21_14_0_20_45_26</strain>
    </source>
</reference>
<keyword evidence="5 6" id="KW-0472">Membrane</keyword>
<dbReference type="InterPro" id="IPR051449">
    <property type="entry name" value="ABC-2_transporter_component"/>
</dbReference>
<evidence type="ECO:0000256" key="4">
    <source>
        <dbReference type="ARBA" id="ARBA00022989"/>
    </source>
</evidence>
<evidence type="ECO:0000256" key="1">
    <source>
        <dbReference type="ARBA" id="ARBA00004651"/>
    </source>
</evidence>
<dbReference type="EMBL" id="PCVY01000043">
    <property type="protein sequence ID" value="PIQ86476.1"/>
    <property type="molecule type" value="Genomic_DNA"/>
</dbReference>
<evidence type="ECO:0000313" key="8">
    <source>
        <dbReference type="Proteomes" id="UP000230859"/>
    </source>
</evidence>
<evidence type="ECO:0000313" key="7">
    <source>
        <dbReference type="EMBL" id="PIQ86476.1"/>
    </source>
</evidence>
<evidence type="ECO:0000256" key="6">
    <source>
        <dbReference type="SAM" id="Phobius"/>
    </source>
</evidence>
<evidence type="ECO:0000256" key="2">
    <source>
        <dbReference type="ARBA" id="ARBA00022475"/>
    </source>
</evidence>
<keyword evidence="2" id="KW-1003">Cell membrane</keyword>
<evidence type="ECO:0008006" key="9">
    <source>
        <dbReference type="Google" id="ProtNLM"/>
    </source>
</evidence>